<accession>A0ABQ4KV67</accession>
<proteinExistence type="predicted"/>
<keyword evidence="2" id="KW-1185">Reference proteome</keyword>
<comment type="caution">
    <text evidence="1">The sequence shown here is derived from an EMBL/GenBank/DDBJ whole genome shotgun (WGS) entry which is preliminary data.</text>
</comment>
<name>A0ABQ4KV67_SIMTE</name>
<protein>
    <submittedName>
        <fullName evidence="1">Uncharacterized protein</fullName>
    </submittedName>
</protein>
<organism evidence="1 2">
    <name type="scientific">Siminovitchia terrae</name>
    <name type="common">Bacillus terrae</name>
    <dbReference type="NCBI Taxonomy" id="1914933"/>
    <lineage>
        <taxon>Bacteria</taxon>
        <taxon>Bacillati</taxon>
        <taxon>Bacillota</taxon>
        <taxon>Bacilli</taxon>
        <taxon>Bacillales</taxon>
        <taxon>Bacillaceae</taxon>
        <taxon>Siminovitchia</taxon>
    </lineage>
</organism>
<evidence type="ECO:0000313" key="2">
    <source>
        <dbReference type="Proteomes" id="UP000680670"/>
    </source>
</evidence>
<evidence type="ECO:0000313" key="1">
    <source>
        <dbReference type="EMBL" id="GIN95501.1"/>
    </source>
</evidence>
<dbReference type="Proteomes" id="UP000680670">
    <property type="component" value="Unassembled WGS sequence"/>
</dbReference>
<sequence>MGTRSEIVKVIIRMAVKNKSLPRAKKNPSFLMIPYASFIALTIDWTAMEEIQKEEIKLNEASLVLCLSKMRMILFSISA</sequence>
<gene>
    <name evidence="1" type="ORF">J6TS1_13710</name>
</gene>
<dbReference type="EMBL" id="BORJ01000003">
    <property type="protein sequence ID" value="GIN95501.1"/>
    <property type="molecule type" value="Genomic_DNA"/>
</dbReference>
<reference evidence="1 2" key="1">
    <citation type="submission" date="2021-03" db="EMBL/GenBank/DDBJ databases">
        <title>Antimicrobial resistance genes in bacteria isolated from Japanese honey, and their potential for conferring macrolide and lincosamide resistance in the American foulbrood pathogen Paenibacillus larvae.</title>
        <authorList>
            <person name="Okamoto M."/>
            <person name="Kumagai M."/>
            <person name="Kanamori H."/>
            <person name="Takamatsu D."/>
        </authorList>
    </citation>
    <scope>NUCLEOTIDE SEQUENCE [LARGE SCALE GENOMIC DNA]</scope>
    <source>
        <strain evidence="1 2">J6TS1</strain>
    </source>
</reference>